<dbReference type="Gene3D" id="3.30.565.10">
    <property type="entry name" value="Histidine kinase-like ATPase, C-terminal domain"/>
    <property type="match status" value="1"/>
</dbReference>
<dbReference type="PROSITE" id="PS50109">
    <property type="entry name" value="HIS_KIN"/>
    <property type="match status" value="1"/>
</dbReference>
<evidence type="ECO:0000256" key="2">
    <source>
        <dbReference type="ARBA" id="ARBA00012438"/>
    </source>
</evidence>
<keyword evidence="5" id="KW-0902">Two-component regulatory system</keyword>
<comment type="caution">
    <text evidence="7">The sequence shown here is derived from an EMBL/GenBank/DDBJ whole genome shotgun (WGS) entry which is preliminary data.</text>
</comment>
<dbReference type="InterPro" id="IPR003594">
    <property type="entry name" value="HATPase_dom"/>
</dbReference>
<comment type="catalytic activity">
    <reaction evidence="1">
        <text>ATP + protein L-histidine = ADP + protein N-phospho-L-histidine.</text>
        <dbReference type="EC" id="2.7.13.3"/>
    </reaction>
</comment>
<keyword evidence="3" id="KW-0808">Transferase</keyword>
<feature type="domain" description="Histidine kinase" evidence="6">
    <location>
        <begin position="18"/>
        <end position="122"/>
    </location>
</feature>
<name>A0ABQ4PY68_9PROT</name>
<dbReference type="SUPFAM" id="SSF55874">
    <property type="entry name" value="ATPase domain of HSP90 chaperone/DNA topoisomerase II/histidine kinase"/>
    <property type="match status" value="1"/>
</dbReference>
<proteinExistence type="predicted"/>
<dbReference type="Pfam" id="PF02518">
    <property type="entry name" value="HATPase_c"/>
    <property type="match status" value="1"/>
</dbReference>
<dbReference type="PANTHER" id="PTHR43711">
    <property type="entry name" value="TWO-COMPONENT HISTIDINE KINASE"/>
    <property type="match status" value="1"/>
</dbReference>
<evidence type="ECO:0000256" key="5">
    <source>
        <dbReference type="ARBA" id="ARBA00023012"/>
    </source>
</evidence>
<organism evidence="7 8">
    <name type="scientific">Candidatus Phycosocius spiralis</name>
    <dbReference type="NCBI Taxonomy" id="2815099"/>
    <lineage>
        <taxon>Bacteria</taxon>
        <taxon>Pseudomonadati</taxon>
        <taxon>Pseudomonadota</taxon>
        <taxon>Alphaproteobacteria</taxon>
        <taxon>Caulobacterales</taxon>
        <taxon>Caulobacterales incertae sedis</taxon>
        <taxon>Candidatus Phycosocius</taxon>
    </lineage>
</organism>
<sequence length="122" mass="13308">MAQFAPILVLATYRTNQDALAAKLDAGGVVPVPRIFHLPPFLGELKETITPLAEEKGIELRLVSRNIWVHTDPALLKSIVQNFLSNAIRYTDSGGIVVGVRRLGTHVRIDVFDTGSGIPSHQ</sequence>
<protein>
    <recommendedName>
        <fullName evidence="2">histidine kinase</fullName>
        <ecNumber evidence="2">2.7.13.3</ecNumber>
    </recommendedName>
</protein>
<evidence type="ECO:0000259" key="6">
    <source>
        <dbReference type="PROSITE" id="PS50109"/>
    </source>
</evidence>
<dbReference type="EC" id="2.7.13.3" evidence="2"/>
<dbReference type="InterPro" id="IPR050736">
    <property type="entry name" value="Sensor_HK_Regulatory"/>
</dbReference>
<gene>
    <name evidence="7" type="ORF">PsB1_2069</name>
</gene>
<dbReference type="InterPro" id="IPR036890">
    <property type="entry name" value="HATPase_C_sf"/>
</dbReference>
<accession>A0ABQ4PY68</accession>
<reference evidence="7" key="1">
    <citation type="submission" date="2021-05" db="EMBL/GenBank/DDBJ databases">
        <authorList>
            <person name="Tanabe Y."/>
        </authorList>
    </citation>
    <scope>NUCLEOTIDE SEQUENCE</scope>
    <source>
        <strain evidence="7">BOTRYCO-1</strain>
    </source>
</reference>
<dbReference type="Proteomes" id="UP001161064">
    <property type="component" value="Unassembled WGS sequence"/>
</dbReference>
<dbReference type="EMBL" id="BPFZ01000016">
    <property type="protein sequence ID" value="GIU67915.1"/>
    <property type="molecule type" value="Genomic_DNA"/>
</dbReference>
<reference evidence="7" key="2">
    <citation type="journal article" date="2023" name="ISME Commun">
        <title>Characterization of a bloom-associated alphaproteobacterial lineage, 'Candidatus Phycosocius': insights into freshwater algal-bacterial interactions.</title>
        <authorList>
            <person name="Tanabe Y."/>
            <person name="Yamaguchi H."/>
            <person name="Yoshida M."/>
            <person name="Kai A."/>
            <person name="Okazaki Y."/>
        </authorList>
    </citation>
    <scope>NUCLEOTIDE SEQUENCE</scope>
    <source>
        <strain evidence="7">BOTRYCO-1</strain>
    </source>
</reference>
<keyword evidence="8" id="KW-1185">Reference proteome</keyword>
<evidence type="ECO:0000313" key="8">
    <source>
        <dbReference type="Proteomes" id="UP001161064"/>
    </source>
</evidence>
<evidence type="ECO:0000256" key="1">
    <source>
        <dbReference type="ARBA" id="ARBA00000085"/>
    </source>
</evidence>
<evidence type="ECO:0000256" key="3">
    <source>
        <dbReference type="ARBA" id="ARBA00022679"/>
    </source>
</evidence>
<dbReference type="InterPro" id="IPR005467">
    <property type="entry name" value="His_kinase_dom"/>
</dbReference>
<dbReference type="CDD" id="cd00075">
    <property type="entry name" value="HATPase"/>
    <property type="match status" value="1"/>
</dbReference>
<evidence type="ECO:0000256" key="4">
    <source>
        <dbReference type="ARBA" id="ARBA00022777"/>
    </source>
</evidence>
<dbReference type="PANTHER" id="PTHR43711:SF1">
    <property type="entry name" value="HISTIDINE KINASE 1"/>
    <property type="match status" value="1"/>
</dbReference>
<keyword evidence="4" id="KW-0418">Kinase</keyword>
<evidence type="ECO:0000313" key="7">
    <source>
        <dbReference type="EMBL" id="GIU67915.1"/>
    </source>
</evidence>